<keyword evidence="3 4" id="KW-0653">Protein transport</keyword>
<dbReference type="InterPro" id="IPR007191">
    <property type="entry name" value="Sec8_exocyst_N"/>
</dbReference>
<reference evidence="7 8" key="1">
    <citation type="journal article" date="2019" name="Front. Genet.">
        <title>Whole-Genome Sequencing of the Opportunistic Yeast Pathogen Candida inconspicua Uncovers Its Hybrid Origin.</title>
        <authorList>
            <person name="Mixao V."/>
            <person name="Hansen A.P."/>
            <person name="Saus E."/>
            <person name="Boekhout T."/>
            <person name="Lass-Florl C."/>
            <person name="Gabaldon T."/>
        </authorList>
    </citation>
    <scope>NUCLEOTIDE SEQUENCE [LARGE SCALE GENOMIC DNA]</scope>
    <source>
        <strain evidence="7 8">CBS 180</strain>
    </source>
</reference>
<evidence type="ECO:0000259" key="6">
    <source>
        <dbReference type="Pfam" id="PF20652"/>
    </source>
</evidence>
<dbReference type="Pfam" id="PF04048">
    <property type="entry name" value="Sec8_N"/>
    <property type="match status" value="1"/>
</dbReference>
<dbReference type="Proteomes" id="UP000307173">
    <property type="component" value="Unassembled WGS sequence"/>
</dbReference>
<dbReference type="GO" id="GO:0006612">
    <property type="term" value="P:protein targeting to membrane"/>
    <property type="evidence" value="ECO:0007669"/>
    <property type="project" value="UniProtKB-UniRule"/>
</dbReference>
<gene>
    <name evidence="7" type="ORF">CANINC_004103</name>
</gene>
<evidence type="ECO:0000256" key="4">
    <source>
        <dbReference type="RuleBase" id="RU367079"/>
    </source>
</evidence>
<name>A0A4V4NFA2_9ASCO</name>
<dbReference type="OrthoDB" id="272977at2759"/>
<evidence type="ECO:0000313" key="8">
    <source>
        <dbReference type="Proteomes" id="UP000307173"/>
    </source>
</evidence>
<dbReference type="PANTHER" id="PTHR14146:SF0">
    <property type="entry name" value="EXOCYST COMPLEX COMPONENT 4"/>
    <property type="match status" value="1"/>
</dbReference>
<evidence type="ECO:0000256" key="2">
    <source>
        <dbReference type="ARBA" id="ARBA00022483"/>
    </source>
</evidence>
<dbReference type="STRING" id="52247.A0A4V4NFA2"/>
<dbReference type="Pfam" id="PF20652">
    <property type="entry name" value="Sec8_C"/>
    <property type="match status" value="1"/>
</dbReference>
<dbReference type="GO" id="GO:0006893">
    <property type="term" value="P:Golgi to plasma membrane transport"/>
    <property type="evidence" value="ECO:0007669"/>
    <property type="project" value="TreeGrafter"/>
</dbReference>
<comment type="caution">
    <text evidence="7">The sequence shown here is derived from an EMBL/GenBank/DDBJ whole genome shotgun (WGS) entry which is preliminary data.</text>
</comment>
<keyword evidence="1 4" id="KW-0813">Transport</keyword>
<dbReference type="GO" id="GO:0090522">
    <property type="term" value="P:vesicle tethering involved in exocytosis"/>
    <property type="evidence" value="ECO:0007669"/>
    <property type="project" value="UniProtKB-UniRule"/>
</dbReference>
<organism evidence="7 8">
    <name type="scientific">Pichia inconspicua</name>
    <dbReference type="NCBI Taxonomy" id="52247"/>
    <lineage>
        <taxon>Eukaryota</taxon>
        <taxon>Fungi</taxon>
        <taxon>Dikarya</taxon>
        <taxon>Ascomycota</taxon>
        <taxon>Saccharomycotina</taxon>
        <taxon>Pichiomycetes</taxon>
        <taxon>Pichiales</taxon>
        <taxon>Pichiaceae</taxon>
        <taxon>Pichia</taxon>
    </lineage>
</organism>
<protein>
    <recommendedName>
        <fullName evidence="4">Exocyst complex component Sec8</fullName>
    </recommendedName>
</protein>
<feature type="domain" description="Exocyst complex component Sec8 N-terminal" evidence="5">
    <location>
        <begin position="12"/>
        <end position="141"/>
    </location>
</feature>
<feature type="domain" description="Exocyst complex component Sec8 middle helical bundle" evidence="6">
    <location>
        <begin position="254"/>
        <end position="498"/>
    </location>
</feature>
<comment type="function">
    <text evidence="4">Component of the exocyst complex involved in the docking of exocytic vesicles with fusion sites on the plasma membrane.</text>
</comment>
<comment type="similarity">
    <text evidence="4">Belongs to the SEC8 family.</text>
</comment>
<dbReference type="EMBL" id="SELW01000640">
    <property type="protein sequence ID" value="TID16746.1"/>
    <property type="molecule type" value="Genomic_DNA"/>
</dbReference>
<dbReference type="GO" id="GO:0000145">
    <property type="term" value="C:exocyst"/>
    <property type="evidence" value="ECO:0007669"/>
    <property type="project" value="UniProtKB-UniRule"/>
</dbReference>
<dbReference type="GO" id="GO:0006904">
    <property type="term" value="P:vesicle docking involved in exocytosis"/>
    <property type="evidence" value="ECO:0007669"/>
    <property type="project" value="InterPro"/>
</dbReference>
<dbReference type="PANTHER" id="PTHR14146">
    <property type="entry name" value="EXOCYST COMPLEX COMPONENT 4"/>
    <property type="match status" value="1"/>
</dbReference>
<evidence type="ECO:0000313" key="7">
    <source>
        <dbReference type="EMBL" id="TID16746.1"/>
    </source>
</evidence>
<dbReference type="InterPro" id="IPR048630">
    <property type="entry name" value="Sec8_M"/>
</dbReference>
<evidence type="ECO:0000259" key="5">
    <source>
        <dbReference type="Pfam" id="PF04048"/>
    </source>
</evidence>
<keyword evidence="8" id="KW-1185">Reference proteome</keyword>
<dbReference type="AlphaFoldDB" id="A0A4V4NFA2"/>
<proteinExistence type="inferred from homology"/>
<evidence type="ECO:0000256" key="1">
    <source>
        <dbReference type="ARBA" id="ARBA00022448"/>
    </source>
</evidence>
<dbReference type="InterPro" id="IPR039682">
    <property type="entry name" value="Sec8/EXOC4"/>
</dbReference>
<dbReference type="GO" id="GO:0015031">
    <property type="term" value="P:protein transport"/>
    <property type="evidence" value="ECO:0007669"/>
    <property type="project" value="UniProtKB-KW"/>
</dbReference>
<accession>A0A4V4NFA2</accession>
<keyword evidence="2 4" id="KW-0268">Exocytosis</keyword>
<sequence length="988" mass="113437">MDNEDLDTLSALQDVLDVIEREWPDLISEDCIPLDIVLPLTGGNSRQSYEEFQNLKEKLKRSLKKAVNAKFMAFNDSIGSYGISIETLNQSQNNLSAIKESIADVSELMSSESGIMHELNEKRKERTHILDILEKVNDIQKKLAELQAFTEVLDFEKAVLLVQNITEIIKDNQLHDIEGLNVLQLKLSSATDVLLDRLLNEIDNNIYSKNVDDSLELNQSNRIPLQKGLLGFIKQLSDQMIDEDEELLVRSGHYYELQASFERVKKIEKQSECFSKLVYSFEREMKRVIVRSVDEIRQKYPSQVEVNIKAKLDISNDPFDSFDMLQGMNGMIIKEVFDLIFKRTLALLQKHIAISHIARVDGYTYRIDSIWREVQKQLSMIIFNYIIDENLLDSMEELDSKHTRQNSGSPFVKVPKQFEKFNNGLTFQFSELSLNSLSSDLLDSLNKIFENESKGMNPNEFFSAVNSNQLFIGLDDVNEGKRHVLVKPNIFNMGYIIDGFIAFINNLTLSFGSNSEAIVEFFEEFMDLIFISQLENTLVYQFDKLCESKLAPNHLLEVSNYVKIFFNKIFILLDTSLYYRPSYVEIIHKLFDRVIQNFKQNEELLLRTKDDKILAVWISDSKLQSISNSIVDILLRNTNEVEKLDTLISTELVHALSVAGNYIPTINPKNFLTLDHMRSLVDLLAALLNIINWLPNQKVRVPEFLEKVELVQKLQEEWSLSTFGDNDFPLNLVNLSSESNHSNTELGNEKSLVFVGGSENELIGYLAVDIRADEKFDNLVAKLKQMMNNVEILIRYEIRIECIWYMIQMMTSKQWEKAGDKSIDLGINKFCERLNDINRIFNKVSKNISKESSDEVKVRVFGGLGYCKLAIFESRRISVMGKTGWMKMIVNLKVLQQVITSIDSDASIDPKGGTMSTSLRYFAIGSEGERLINKLNEINDEHLNIGEEDWKNLVRLIYSEKLSKDNIGNYKKKVMAVQAGLLKGLSIK</sequence>
<evidence type="ECO:0000256" key="3">
    <source>
        <dbReference type="ARBA" id="ARBA00022927"/>
    </source>
</evidence>